<accession>A0ABP6AIP7</accession>
<dbReference type="Proteomes" id="UP001501095">
    <property type="component" value="Unassembled WGS sequence"/>
</dbReference>
<feature type="domain" description="Protein-arginine deiminase C-terminal" evidence="2">
    <location>
        <begin position="213"/>
        <end position="651"/>
    </location>
</feature>
<sequence length="660" mass="71204">MRSRTRIRPRLYPAGSVVLALAAAGSMLAGPAGPAFAADTAGRADLRADVNRDGRVDVTGGSDKTGEDGWTVERGAVYLPNIDDDTKRCPVTGPGGSPLSDAKLAACHDGSDTKVNGAEDAADLARVRSVPLPDLPADAKGTLKITTGGDHAHLFLKRAGKWVLVTAQTRLTAAELRAGAEFGVEATDVVRDRAKWDGRAVVRLTVTSGGKSTSDAVTLRVAPLLTHHHLQNTQQVMVTEVQGQGPYSRLQQKFVAELAKEVEKAGVTTPLVKFTKYADPWAQDFVEPAYVSMTGPGGRRHVMRVMLRSAQPDRDAGRELFEKVRGRDIGVVQVTDRAEPDDWSLNSMGNLETIPPYTHNGRSFPAGRIIMGERKDSGARPSKVMRTMLASQGMQDPLLLDTSWLGVGHVDEFVQFLPADTPRGWRLGIADPEAGLRLLRDAQRDGHGKTRMFSVPGRSDSPAPKETIDQALASRHLVADNQMAARRIAANLEVLKRETGVTDAEIVRVPALYTRDSEALTAEGREVPVPRLTRMGAGSDVVDSLGDFGQQKWLAENPAAPRAAAETVTTSAYVPGAVNGVLLARDRYLAPRQWGPVIGGKDIFTEAVTAAYQRVGMKVSYIDDWYTYHLGMGEVHCGTNTLRDASAAWWQRPGARRNGA</sequence>
<gene>
    <name evidence="3" type="ORF">GCM10010423_05420</name>
</gene>
<feature type="signal peptide" evidence="1">
    <location>
        <begin position="1"/>
        <end position="37"/>
    </location>
</feature>
<dbReference type="InterPro" id="IPR004303">
    <property type="entry name" value="PAD"/>
</dbReference>
<evidence type="ECO:0000313" key="4">
    <source>
        <dbReference type="Proteomes" id="UP001501095"/>
    </source>
</evidence>
<keyword evidence="1" id="KW-0732">Signal</keyword>
<dbReference type="SUPFAM" id="SSF55909">
    <property type="entry name" value="Pentein"/>
    <property type="match status" value="1"/>
</dbReference>
<dbReference type="Gene3D" id="2.60.40.1700">
    <property type="entry name" value="Protein-arginine deiminase, central domain"/>
    <property type="match status" value="1"/>
</dbReference>
<keyword evidence="4" id="KW-1185">Reference proteome</keyword>
<name>A0ABP6AIP7_9ACTN</name>
<dbReference type="Pfam" id="PF03068">
    <property type="entry name" value="PAD"/>
    <property type="match status" value="1"/>
</dbReference>
<evidence type="ECO:0000313" key="3">
    <source>
        <dbReference type="EMBL" id="GAA2516786.1"/>
    </source>
</evidence>
<dbReference type="EMBL" id="BAAATM010000002">
    <property type="protein sequence ID" value="GAA2516786.1"/>
    <property type="molecule type" value="Genomic_DNA"/>
</dbReference>
<dbReference type="SUPFAM" id="SSF110083">
    <property type="entry name" value="Peptidylarginine deiminase Pad4, middle domain"/>
    <property type="match status" value="1"/>
</dbReference>
<dbReference type="InterPro" id="IPR013530">
    <property type="entry name" value="PAD_C"/>
</dbReference>
<evidence type="ECO:0000259" key="2">
    <source>
        <dbReference type="Pfam" id="PF03068"/>
    </source>
</evidence>
<dbReference type="InterPro" id="IPR036556">
    <property type="entry name" value="PAD_central_sf"/>
</dbReference>
<dbReference type="Gene3D" id="3.75.10.10">
    <property type="entry name" value="L-arginine/glycine Amidinotransferase, Chain A"/>
    <property type="match status" value="1"/>
</dbReference>
<feature type="chain" id="PRO_5045788473" description="Protein-arginine deiminase C-terminal domain-containing protein" evidence="1">
    <location>
        <begin position="38"/>
        <end position="660"/>
    </location>
</feature>
<dbReference type="PANTHER" id="PTHR10837">
    <property type="entry name" value="PEPTIDYLARGININE DEIMINASE"/>
    <property type="match status" value="1"/>
</dbReference>
<dbReference type="PANTHER" id="PTHR10837:SF8">
    <property type="entry name" value="PROTEIN-ARGININE DEIMINASE"/>
    <property type="match status" value="1"/>
</dbReference>
<comment type="caution">
    <text evidence="3">The sequence shown here is derived from an EMBL/GenBank/DDBJ whole genome shotgun (WGS) entry which is preliminary data.</text>
</comment>
<organism evidence="3 4">
    <name type="scientific">Streptomyces levis</name>
    <dbReference type="NCBI Taxonomy" id="285566"/>
    <lineage>
        <taxon>Bacteria</taxon>
        <taxon>Bacillati</taxon>
        <taxon>Actinomycetota</taxon>
        <taxon>Actinomycetes</taxon>
        <taxon>Kitasatosporales</taxon>
        <taxon>Streptomycetaceae</taxon>
        <taxon>Streptomyces</taxon>
    </lineage>
</organism>
<proteinExistence type="predicted"/>
<evidence type="ECO:0000256" key="1">
    <source>
        <dbReference type="SAM" id="SignalP"/>
    </source>
</evidence>
<protein>
    <recommendedName>
        <fullName evidence="2">Protein-arginine deiminase C-terminal domain-containing protein</fullName>
    </recommendedName>
</protein>
<reference evidence="4" key="1">
    <citation type="journal article" date="2019" name="Int. J. Syst. Evol. Microbiol.">
        <title>The Global Catalogue of Microorganisms (GCM) 10K type strain sequencing project: providing services to taxonomists for standard genome sequencing and annotation.</title>
        <authorList>
            <consortium name="The Broad Institute Genomics Platform"/>
            <consortium name="The Broad Institute Genome Sequencing Center for Infectious Disease"/>
            <person name="Wu L."/>
            <person name="Ma J."/>
        </authorList>
    </citation>
    <scope>NUCLEOTIDE SEQUENCE [LARGE SCALE GENOMIC DNA]</scope>
    <source>
        <strain evidence="4">JCM 6924</strain>
    </source>
</reference>